<evidence type="ECO:0000313" key="2">
    <source>
        <dbReference type="Proteomes" id="UP000032633"/>
    </source>
</evidence>
<proteinExistence type="predicted"/>
<accession>A0A0D5NI27</accession>
<gene>
    <name evidence="1" type="ORF">VN24_10450</name>
</gene>
<name>A0A0D5NI27_9BACL</name>
<organism evidence="1 2">
    <name type="scientific">Paenibacillus beijingensis</name>
    <dbReference type="NCBI Taxonomy" id="1126833"/>
    <lineage>
        <taxon>Bacteria</taxon>
        <taxon>Bacillati</taxon>
        <taxon>Bacillota</taxon>
        <taxon>Bacilli</taxon>
        <taxon>Bacillales</taxon>
        <taxon>Paenibacillaceae</taxon>
        <taxon>Paenibacillus</taxon>
    </lineage>
</organism>
<dbReference type="HOGENOM" id="CLU_2718477_0_0_9"/>
<protein>
    <submittedName>
        <fullName evidence="1">Uncharacterized protein</fullName>
    </submittedName>
</protein>
<dbReference type="KEGG" id="pbj:VN24_10450"/>
<keyword evidence="2" id="KW-1185">Reference proteome</keyword>
<reference evidence="2" key="2">
    <citation type="submission" date="2015-03" db="EMBL/GenBank/DDBJ databases">
        <title>Genome sequence of Paenibacillus beijingensis strain DSM 24997T.</title>
        <authorList>
            <person name="Kwak Y."/>
            <person name="Shin J.-H."/>
        </authorList>
    </citation>
    <scope>NUCLEOTIDE SEQUENCE [LARGE SCALE GENOMIC DNA]</scope>
    <source>
        <strain evidence="2">DSM 24997</strain>
    </source>
</reference>
<dbReference type="PATRIC" id="fig|1126833.4.peg.2300"/>
<reference evidence="1 2" key="1">
    <citation type="journal article" date="2015" name="J. Biotechnol.">
        <title>Complete genome sequence of Paenibacillus beijingensis 7188(T) (=DSM 24997(T)), a novel rhizobacterium from jujube garden soil.</title>
        <authorList>
            <person name="Kwak Y."/>
            <person name="Shin J.H."/>
        </authorList>
    </citation>
    <scope>NUCLEOTIDE SEQUENCE [LARGE SCALE GENOMIC DNA]</scope>
    <source>
        <strain evidence="1 2">DSM 24997</strain>
    </source>
</reference>
<sequence length="72" mass="7742">MGKQASTPRRKSSSRRGSLFVWAGRLEGDAVDCRHACHTARLKLRAVRNGGKLANSAAIVCSFLVKKESGAD</sequence>
<evidence type="ECO:0000313" key="1">
    <source>
        <dbReference type="EMBL" id="AJY74931.1"/>
    </source>
</evidence>
<dbReference type="EMBL" id="CP011058">
    <property type="protein sequence ID" value="AJY74931.1"/>
    <property type="molecule type" value="Genomic_DNA"/>
</dbReference>
<dbReference type="Proteomes" id="UP000032633">
    <property type="component" value="Chromosome"/>
</dbReference>
<dbReference type="AlphaFoldDB" id="A0A0D5NI27"/>